<dbReference type="InterPro" id="IPR037401">
    <property type="entry name" value="SnoaL-like"/>
</dbReference>
<dbReference type="Pfam" id="PF12680">
    <property type="entry name" value="SnoaL_2"/>
    <property type="match status" value="1"/>
</dbReference>
<evidence type="ECO:0000313" key="2">
    <source>
        <dbReference type="EMBL" id="SDE35527.1"/>
    </source>
</evidence>
<feature type="domain" description="SnoaL-like" evidence="1">
    <location>
        <begin position="10"/>
        <end position="106"/>
    </location>
</feature>
<sequence length="134" mass="15205">MMDQLRQNLRAWYDFVESEDEKALSNMLADDVVFHSPVVHTPQEGKAITFMYLAAAGKVLGHDDFCYVGEYLTERGAVLEFNTQIDGIKIDGIDMITWNEDGKISEFKVMIRPLKAVNKVHEMMKAMLEKAMAG</sequence>
<dbReference type="SUPFAM" id="SSF54427">
    <property type="entry name" value="NTF2-like"/>
    <property type="match status" value="1"/>
</dbReference>
<accession>A0A1G7C889</accession>
<organism evidence="2 3">
    <name type="scientific">Kordiimonas lacus</name>
    <dbReference type="NCBI Taxonomy" id="637679"/>
    <lineage>
        <taxon>Bacteria</taxon>
        <taxon>Pseudomonadati</taxon>
        <taxon>Pseudomonadota</taxon>
        <taxon>Alphaproteobacteria</taxon>
        <taxon>Kordiimonadales</taxon>
        <taxon>Kordiimonadaceae</taxon>
        <taxon>Kordiimonas</taxon>
    </lineage>
</organism>
<keyword evidence="3" id="KW-1185">Reference proteome</keyword>
<dbReference type="STRING" id="637679.GCA_001550055_03224"/>
<gene>
    <name evidence="2" type="ORF">SAMN04488071_2697</name>
</gene>
<dbReference type="Gene3D" id="3.10.450.50">
    <property type="match status" value="1"/>
</dbReference>
<evidence type="ECO:0000313" key="3">
    <source>
        <dbReference type="Proteomes" id="UP000183685"/>
    </source>
</evidence>
<evidence type="ECO:0000259" key="1">
    <source>
        <dbReference type="Pfam" id="PF12680"/>
    </source>
</evidence>
<reference evidence="2 3" key="1">
    <citation type="submission" date="2016-10" db="EMBL/GenBank/DDBJ databases">
        <authorList>
            <person name="de Groot N.N."/>
        </authorList>
    </citation>
    <scope>NUCLEOTIDE SEQUENCE [LARGE SCALE GENOMIC DNA]</scope>
    <source>
        <strain evidence="2 3">CGMCC 1.9109</strain>
    </source>
</reference>
<proteinExistence type="predicted"/>
<dbReference type="EMBL" id="FNAK01000006">
    <property type="protein sequence ID" value="SDE35527.1"/>
    <property type="molecule type" value="Genomic_DNA"/>
</dbReference>
<name>A0A1G7C889_9PROT</name>
<dbReference type="Proteomes" id="UP000183685">
    <property type="component" value="Unassembled WGS sequence"/>
</dbReference>
<dbReference type="AlphaFoldDB" id="A0A1G7C889"/>
<protein>
    <submittedName>
        <fullName evidence="2">SnoaL-like domain-containing protein</fullName>
    </submittedName>
</protein>
<dbReference type="InterPro" id="IPR032710">
    <property type="entry name" value="NTF2-like_dom_sf"/>
</dbReference>